<dbReference type="InterPro" id="IPR047960">
    <property type="entry name" value="Transpos_IS1380"/>
</dbReference>
<dbReference type="Proteomes" id="UP001500841">
    <property type="component" value="Unassembled WGS sequence"/>
</dbReference>
<feature type="domain" description="Transposase DDE" evidence="1">
    <location>
        <begin position="2"/>
        <end position="422"/>
    </location>
</feature>
<organism evidence="2 3">
    <name type="scientific">Mucilaginibacter panaciglaebae</name>
    <dbReference type="NCBI Taxonomy" id="502331"/>
    <lineage>
        <taxon>Bacteria</taxon>
        <taxon>Pseudomonadati</taxon>
        <taxon>Bacteroidota</taxon>
        <taxon>Sphingobacteriia</taxon>
        <taxon>Sphingobacteriales</taxon>
        <taxon>Sphingobacteriaceae</taxon>
        <taxon>Mucilaginibacter</taxon>
    </lineage>
</organism>
<dbReference type="EMBL" id="BAABCV010000023">
    <property type="protein sequence ID" value="GAA4105666.1"/>
    <property type="molecule type" value="Genomic_DNA"/>
</dbReference>
<evidence type="ECO:0000313" key="3">
    <source>
        <dbReference type="Proteomes" id="UP001500841"/>
    </source>
</evidence>
<dbReference type="InterPro" id="IPR025668">
    <property type="entry name" value="Tnp_DDE_dom"/>
</dbReference>
<reference evidence="3" key="1">
    <citation type="journal article" date="2019" name="Int. J. Syst. Evol. Microbiol.">
        <title>The Global Catalogue of Microorganisms (GCM) 10K type strain sequencing project: providing services to taxonomists for standard genome sequencing and annotation.</title>
        <authorList>
            <consortium name="The Broad Institute Genomics Platform"/>
            <consortium name="The Broad Institute Genome Sequencing Center for Infectious Disease"/>
            <person name="Wu L."/>
            <person name="Ma J."/>
        </authorList>
    </citation>
    <scope>NUCLEOTIDE SEQUENCE [LARGE SCALE GENOMIC DNA]</scope>
    <source>
        <strain evidence="3">JCM 17085</strain>
    </source>
</reference>
<dbReference type="SUPFAM" id="SSF53098">
    <property type="entry name" value="Ribonuclease H-like"/>
    <property type="match status" value="1"/>
</dbReference>
<accession>A0ABP7X622</accession>
<protein>
    <recommendedName>
        <fullName evidence="1">Transposase DDE domain-containing protein</fullName>
    </recommendedName>
</protein>
<keyword evidence="3" id="KW-1185">Reference proteome</keyword>
<evidence type="ECO:0000313" key="2">
    <source>
        <dbReference type="EMBL" id="GAA4105666.1"/>
    </source>
</evidence>
<sequence>MIKVNFDGGNLTSDSGLLLYKEFDEKIGLDQSIREMLQVKDSVDHREHPNPDVVIQKIYQHLAGYHTDDHADELKHEPMFTTILDKKQLASQPTLSRLNQKFDKETMKQIQQVNQKLNRRVQKLKPSEHFVFDLDSANFTTCGKQYGTDYNAHYQTTGYHPLVLFDGLTGDCIKAVLRAGNVYTSRNVVSFIGPVIKEYEKMNPSATIAVRGDSGFAVPALYELCEEHELKYAIRLKSNKRLTSLAQAIENQISERLNLNNGAPYVFYKEISYKAASWNKSRRVIVKLERPEGELLFRYSFIVTNLSYRPKNIVKFYQNRGTMENFIKEGKNGFALDQLSSPDFYTNATKLQIALLAYNFANWFRRLCLPKSMNKSTIATVRIKLIKIAGKVINTARYTTFKLCSSCLYKKHFWFALKKIQGIPLIE</sequence>
<dbReference type="InterPro" id="IPR012337">
    <property type="entry name" value="RNaseH-like_sf"/>
</dbReference>
<dbReference type="Pfam" id="PF13701">
    <property type="entry name" value="DDE_Tnp_1_4"/>
    <property type="match status" value="1"/>
</dbReference>
<dbReference type="NCBIfam" id="NF033539">
    <property type="entry name" value="transpos_IS1380"/>
    <property type="match status" value="1"/>
</dbReference>
<name>A0ABP7X622_9SPHI</name>
<evidence type="ECO:0000259" key="1">
    <source>
        <dbReference type="Pfam" id="PF13701"/>
    </source>
</evidence>
<gene>
    <name evidence="2" type="ORF">GCM10022392_34340</name>
</gene>
<comment type="caution">
    <text evidence="2">The sequence shown here is derived from an EMBL/GenBank/DDBJ whole genome shotgun (WGS) entry which is preliminary data.</text>
</comment>
<proteinExistence type="predicted"/>